<feature type="domain" description="DUF4773" evidence="2">
    <location>
        <begin position="95"/>
        <end position="172"/>
    </location>
</feature>
<gene>
    <name evidence="3" type="ORF">CEUTPL_LOCUS49</name>
</gene>
<dbReference type="AlphaFoldDB" id="A0A9N9QIQ5"/>
<keyword evidence="1" id="KW-0472">Membrane</keyword>
<keyword evidence="4" id="KW-1185">Reference proteome</keyword>
<accession>A0A9N9QIQ5</accession>
<dbReference type="Proteomes" id="UP001152799">
    <property type="component" value="Chromosome 1"/>
</dbReference>
<keyword evidence="1" id="KW-1133">Transmembrane helix</keyword>
<dbReference type="Pfam" id="PF15998">
    <property type="entry name" value="DUF4773"/>
    <property type="match status" value="1"/>
</dbReference>
<evidence type="ECO:0000256" key="1">
    <source>
        <dbReference type="SAM" id="Phobius"/>
    </source>
</evidence>
<name>A0A9N9QIQ5_9CUCU</name>
<sequence length="202" mass="22502">MTNTTKLLLQSKQHCRYSHFVLILDFHPSVADMGEQKYFFCCVLAFLYGVSFSLKIQKYLIYVIVILLIFIRPKNARQQRYVGLSGCDIISPLEYECCAGVNLANVPQSDYCLHITAVPNELTLNLDLKVNGNSFYNGKIDPSIAPICPPPSPLCLAINHVNIASREICTKLTIGPLTLVKFPCAGITDGQIVVTSNNYVRK</sequence>
<dbReference type="InterPro" id="IPR031941">
    <property type="entry name" value="DUF4773"/>
</dbReference>
<feature type="transmembrane region" description="Helical" evidence="1">
    <location>
        <begin position="38"/>
        <end position="71"/>
    </location>
</feature>
<reference evidence="3" key="1">
    <citation type="submission" date="2022-01" db="EMBL/GenBank/DDBJ databases">
        <authorList>
            <person name="King R."/>
        </authorList>
    </citation>
    <scope>NUCLEOTIDE SEQUENCE</scope>
</reference>
<organism evidence="3 4">
    <name type="scientific">Ceutorhynchus assimilis</name>
    <name type="common">cabbage seed weevil</name>
    <dbReference type="NCBI Taxonomy" id="467358"/>
    <lineage>
        <taxon>Eukaryota</taxon>
        <taxon>Metazoa</taxon>
        <taxon>Ecdysozoa</taxon>
        <taxon>Arthropoda</taxon>
        <taxon>Hexapoda</taxon>
        <taxon>Insecta</taxon>
        <taxon>Pterygota</taxon>
        <taxon>Neoptera</taxon>
        <taxon>Endopterygota</taxon>
        <taxon>Coleoptera</taxon>
        <taxon>Polyphaga</taxon>
        <taxon>Cucujiformia</taxon>
        <taxon>Curculionidae</taxon>
        <taxon>Ceutorhynchinae</taxon>
        <taxon>Ceutorhynchus</taxon>
    </lineage>
</organism>
<evidence type="ECO:0000313" key="4">
    <source>
        <dbReference type="Proteomes" id="UP001152799"/>
    </source>
</evidence>
<evidence type="ECO:0000259" key="2">
    <source>
        <dbReference type="Pfam" id="PF15998"/>
    </source>
</evidence>
<evidence type="ECO:0000313" key="3">
    <source>
        <dbReference type="EMBL" id="CAG9759296.1"/>
    </source>
</evidence>
<dbReference type="OrthoDB" id="6750867at2759"/>
<keyword evidence="1" id="KW-0812">Transmembrane</keyword>
<dbReference type="EMBL" id="OU892277">
    <property type="protein sequence ID" value="CAG9759296.1"/>
    <property type="molecule type" value="Genomic_DNA"/>
</dbReference>
<proteinExistence type="predicted"/>
<protein>
    <recommendedName>
        <fullName evidence="2">DUF4773 domain-containing protein</fullName>
    </recommendedName>
</protein>